<keyword evidence="5" id="KW-1185">Reference proteome</keyword>
<evidence type="ECO:0000313" key="5">
    <source>
        <dbReference type="Proteomes" id="UP001145069"/>
    </source>
</evidence>
<evidence type="ECO:0000256" key="2">
    <source>
        <dbReference type="SAM" id="SignalP"/>
    </source>
</evidence>
<organism evidence="4 5">
    <name type="scientific">Aquibacillus salsiterrae</name>
    <dbReference type="NCBI Taxonomy" id="2950439"/>
    <lineage>
        <taxon>Bacteria</taxon>
        <taxon>Bacillati</taxon>
        <taxon>Bacillota</taxon>
        <taxon>Bacilli</taxon>
        <taxon>Bacillales</taxon>
        <taxon>Bacillaceae</taxon>
        <taxon>Aquibacillus</taxon>
    </lineage>
</organism>
<evidence type="ECO:0000313" key="4">
    <source>
        <dbReference type="EMBL" id="MDC3416692.1"/>
    </source>
</evidence>
<dbReference type="PROSITE" id="PS51272">
    <property type="entry name" value="SLH"/>
    <property type="match status" value="2"/>
</dbReference>
<evidence type="ECO:0000259" key="3">
    <source>
        <dbReference type="PROSITE" id="PS51272"/>
    </source>
</evidence>
<gene>
    <name evidence="4" type="ORF">NC799_07145</name>
</gene>
<evidence type="ECO:0000256" key="1">
    <source>
        <dbReference type="ARBA" id="ARBA00022729"/>
    </source>
</evidence>
<proteinExistence type="predicted"/>
<dbReference type="Proteomes" id="UP001145069">
    <property type="component" value="Unassembled WGS sequence"/>
</dbReference>
<name>A0A9X4AEC3_9BACI</name>
<protein>
    <submittedName>
        <fullName evidence="4">S-layer homology domain-containing protein</fullName>
    </submittedName>
</protein>
<dbReference type="PANTHER" id="PTHR43308">
    <property type="entry name" value="OUTER MEMBRANE PROTEIN ALPHA-RELATED"/>
    <property type="match status" value="1"/>
</dbReference>
<keyword evidence="1 2" id="KW-0732">Signal</keyword>
<dbReference type="InterPro" id="IPR051465">
    <property type="entry name" value="Cell_Envelope_Struct_Comp"/>
</dbReference>
<feature type="domain" description="SLH" evidence="3">
    <location>
        <begin position="93"/>
        <end position="155"/>
    </location>
</feature>
<dbReference type="AlphaFoldDB" id="A0A9X4AEC3"/>
<dbReference type="EMBL" id="JAMQKC010000004">
    <property type="protein sequence ID" value="MDC3416692.1"/>
    <property type="molecule type" value="Genomic_DNA"/>
</dbReference>
<dbReference type="PANTHER" id="PTHR43308:SF1">
    <property type="entry name" value="OUTER MEMBRANE PROTEIN ALPHA"/>
    <property type="match status" value="1"/>
</dbReference>
<feature type="signal peptide" evidence="2">
    <location>
        <begin position="1"/>
        <end position="29"/>
    </location>
</feature>
<reference evidence="4" key="1">
    <citation type="submission" date="2022-06" db="EMBL/GenBank/DDBJ databases">
        <title>Aquibacillus sp. a new bacterium isolated from soil saline samples.</title>
        <authorList>
            <person name="Galisteo C."/>
            <person name="De La Haba R."/>
            <person name="Sanchez-Porro C."/>
            <person name="Ventosa A."/>
        </authorList>
    </citation>
    <scope>NUCLEOTIDE SEQUENCE</scope>
    <source>
        <strain evidence="4">3ASR75-54</strain>
    </source>
</reference>
<feature type="domain" description="SLH" evidence="3">
    <location>
        <begin position="30"/>
        <end position="92"/>
    </location>
</feature>
<comment type="caution">
    <text evidence="4">The sequence shown here is derived from an EMBL/GenBank/DDBJ whole genome shotgun (WGS) entry which is preliminary data.</text>
</comment>
<sequence length="878" mass="91727">MSQKKLRKITATSIAATAALAAVAPAAVAAAEDFNDLKPGESHYDAVQALVEQGVFKGYPDGSFKPYQELSRQHAAVAFAAALDLQAEDVEGTLAAFTDVDASSPYAEQIAAVVEAGIFVGNNGEFNPNDTLTRQNMAVTLVNAFGLENTGEAVNVNLDGVYYKDAVTVLAQNGVTTVTDFRPNDAVTRGAFSTFVYSAQAAVEAQTPAVESVSAIDRNGVTVTFPATEEAQEDFSIEVIDNNGDVVAVDSVDLVKGETIATFYFKSPLGEDPEGTWTVGGLEIDLDFLALLDDVNTASTQVDLYNALKAVGAENLVVSNADEYFAEFGTLTDDFTSLEGVQEFVDGVNKDVIELGDTETIIEGINDALEAQNMVQLLSALEASFDRVNPDNIDDYEVALDGADPGDDATSLTTLTGVQDAIDGVNLTAATNLVAAAQAADADRDDYNAALEAVSFVAPDEEDVTTKADFETTLKEVDRVLRVFEASTVAQLSVAYNNLVSLVDDEGIIGDAPFFDEARSFYLTKLETAGLARTSSAVEAQIVAGNAEAQLDAVTTLDGLAADASTSTVLSALEGLAAVTEDTVFDFADVATDDDTVADYRDAILAITTYGAGDNAEAPTLASVTNDIADVVGAVDLVNNPAAGTILADIDDLATAAGTETAGTAGTAAQFYDGVNAVQGLSDLFERFNVVEDYQAAYFTNVDAFAGAITNEGDAVNTVEELKAASTATEARAALTTLALNTYASGVSETVNYINLTSTQKLELAESILDVDFSGDTAEEVAVAIFDDATPAAAGYVSDYVGLLDGVNAADTIAEMQSALAAIGYDAFDDLTAQRQVEVSESFLAEFPMNDADTPARIDYKSLASIKADVDVAIDATN</sequence>
<dbReference type="InterPro" id="IPR001119">
    <property type="entry name" value="SLH_dom"/>
</dbReference>
<feature type="chain" id="PRO_5040769037" evidence="2">
    <location>
        <begin position="30"/>
        <end position="878"/>
    </location>
</feature>
<dbReference type="RefSeq" id="WP_272445705.1">
    <property type="nucleotide sequence ID" value="NZ_JAMQKC010000004.1"/>
</dbReference>
<dbReference type="Pfam" id="PF00395">
    <property type="entry name" value="SLH"/>
    <property type="match status" value="3"/>
</dbReference>
<accession>A0A9X4AEC3</accession>